<evidence type="ECO:0000313" key="3">
    <source>
        <dbReference type="Proteomes" id="UP001152795"/>
    </source>
</evidence>
<dbReference type="PANTHER" id="PTHR45749:SF21">
    <property type="entry name" value="DUF4371 DOMAIN-CONTAINING PROTEIN"/>
    <property type="match status" value="1"/>
</dbReference>
<gene>
    <name evidence="2" type="ORF">PACLA_8A043995</name>
</gene>
<dbReference type="GO" id="GO:0046983">
    <property type="term" value="F:protein dimerization activity"/>
    <property type="evidence" value="ECO:0007669"/>
    <property type="project" value="InterPro"/>
</dbReference>
<feature type="domain" description="HAT C-terminal dimerisation" evidence="1">
    <location>
        <begin position="164"/>
        <end position="236"/>
    </location>
</feature>
<dbReference type="InterPro" id="IPR012337">
    <property type="entry name" value="RNaseH-like_sf"/>
</dbReference>
<dbReference type="EMBL" id="CACRXK020007593">
    <property type="protein sequence ID" value="CAB4012669.1"/>
    <property type="molecule type" value="Genomic_DNA"/>
</dbReference>
<dbReference type="SUPFAM" id="SSF53098">
    <property type="entry name" value="Ribonuclease H-like"/>
    <property type="match status" value="1"/>
</dbReference>
<organism evidence="2 3">
    <name type="scientific">Paramuricea clavata</name>
    <name type="common">Red gorgonian</name>
    <name type="synonym">Violescent sea-whip</name>
    <dbReference type="NCBI Taxonomy" id="317549"/>
    <lineage>
        <taxon>Eukaryota</taxon>
        <taxon>Metazoa</taxon>
        <taxon>Cnidaria</taxon>
        <taxon>Anthozoa</taxon>
        <taxon>Octocorallia</taxon>
        <taxon>Malacalcyonacea</taxon>
        <taxon>Plexauridae</taxon>
        <taxon>Paramuricea</taxon>
    </lineage>
</organism>
<dbReference type="Proteomes" id="UP001152795">
    <property type="component" value="Unassembled WGS sequence"/>
</dbReference>
<accession>A0A7D9EM20</accession>
<sequence>EFLIKCSKNTTGKYIKTKDGDLFRVIVDLVRKLRSQKTHSMKWFYDCVAITSCEIRELLTGSRVDDFENSDELLYHLQNQPMEILECPESDHFRGKLHINRKAKTKQQNERQKDLREMSVMIKKCEKILNFTPQPCYYEQLKNTYLHTDLSSLVTDVLEKAVSEKRNPDFLDLFKALQAEPQCYGCVSKLMEIALTLPITSCSVERVFSKLKIVKSGLRSTMNQNRLENLIHMSVEVDLLENLDLDSLVQKFTDCAPRRMNLV</sequence>
<dbReference type="PANTHER" id="PTHR45749">
    <property type="match status" value="1"/>
</dbReference>
<feature type="non-terminal residue" evidence="2">
    <location>
        <position position="263"/>
    </location>
</feature>
<keyword evidence="3" id="KW-1185">Reference proteome</keyword>
<dbReference type="InterPro" id="IPR008906">
    <property type="entry name" value="HATC_C_dom"/>
</dbReference>
<comment type="caution">
    <text evidence="2">The sequence shown here is derived from an EMBL/GenBank/DDBJ whole genome shotgun (WGS) entry which is preliminary data.</text>
</comment>
<reference evidence="2" key="1">
    <citation type="submission" date="2020-04" db="EMBL/GenBank/DDBJ databases">
        <authorList>
            <person name="Alioto T."/>
            <person name="Alioto T."/>
            <person name="Gomez Garrido J."/>
        </authorList>
    </citation>
    <scope>NUCLEOTIDE SEQUENCE</scope>
    <source>
        <strain evidence="2">A484AB</strain>
    </source>
</reference>
<evidence type="ECO:0000313" key="2">
    <source>
        <dbReference type="EMBL" id="CAB4012669.1"/>
    </source>
</evidence>
<dbReference type="OrthoDB" id="6611240at2759"/>
<proteinExistence type="predicted"/>
<dbReference type="Pfam" id="PF05699">
    <property type="entry name" value="Dimer_Tnp_hAT"/>
    <property type="match status" value="1"/>
</dbReference>
<name>A0A7D9EM20_PARCT</name>
<dbReference type="AlphaFoldDB" id="A0A7D9EM20"/>
<evidence type="ECO:0000259" key="1">
    <source>
        <dbReference type="Pfam" id="PF05699"/>
    </source>
</evidence>
<protein>
    <submittedName>
        <fullName evidence="2">Zinc finger MYM-type 1-like</fullName>
    </submittedName>
</protein>